<proteinExistence type="predicted"/>
<evidence type="ECO:0000256" key="1">
    <source>
        <dbReference type="SAM" id="SignalP"/>
    </source>
</evidence>
<evidence type="ECO:0000313" key="3">
    <source>
        <dbReference type="Proteomes" id="UP000271193"/>
    </source>
</evidence>
<protein>
    <submittedName>
        <fullName evidence="2">Uncharacterized protein</fullName>
    </submittedName>
</protein>
<evidence type="ECO:0000313" key="2">
    <source>
        <dbReference type="EMBL" id="AZB23348.1"/>
    </source>
</evidence>
<sequence>MNKFFFIFFTVFFASLYAQVSVQKNPYEGMYTDDQKVINEIWNKYLNSFNEGGEGDCSLWKKNKYLSDNKCNVLSSQGYYNPSLFKLSFKNQVISIEPVTADQYKIVSQFYTINDGVLQPFAITNVMAEKNNNMFLLSDYLTYTTKDWKSHKIGRINYHYQTGYILNEEKAKQANATIGNIDKIFKLDISNDIQYFLADNCRQVYTISGFDFAPSMNNVSDCAFFDSKNNILYTTIRNGENHKHELIHRINIQYPHAHYLLLSGLSIYSNQKNTHIGYSYSELFTKFNDYYNEHKTVKPVLIDAEPFDKKISIDYLIGAIVIDAILEKGGIDLLLKSLDTLETDEDLYNFLEKSYSVKKDQVGDWILLRAKKMTEKDFKFKINM</sequence>
<feature type="signal peptide" evidence="1">
    <location>
        <begin position="1"/>
        <end position="20"/>
    </location>
</feature>
<gene>
    <name evidence="2" type="ORF">EG339_01285</name>
</gene>
<reference evidence="3" key="1">
    <citation type="submission" date="2018-11" db="EMBL/GenBank/DDBJ databases">
        <title>Proposal to divide the Flavobacteriaceae and reorganize its genera based on Amino Acid Identity values calculated from whole genome sequences.</title>
        <authorList>
            <person name="Nicholson A.C."/>
            <person name="Gulvik C.A."/>
            <person name="Whitney A.M."/>
            <person name="Humrighouse B.W."/>
            <person name="Bell M."/>
            <person name="Holmes B."/>
            <person name="Steigerwalt A.G."/>
            <person name="Villarma A."/>
            <person name="Sheth M."/>
            <person name="Batra D."/>
            <person name="Pryor J."/>
            <person name="Bernardet J.-F."/>
            <person name="Hugo C."/>
            <person name="Kampfer P."/>
            <person name="Newman J."/>
            <person name="McQuiston J.R."/>
        </authorList>
    </citation>
    <scope>NUCLEOTIDE SEQUENCE [LARGE SCALE GENOMIC DNA]</scope>
    <source>
        <strain evidence="3">G0229</strain>
    </source>
</reference>
<dbReference type="Proteomes" id="UP000271193">
    <property type="component" value="Chromosome"/>
</dbReference>
<dbReference type="AlphaFoldDB" id="A0A3G6T2G2"/>
<dbReference type="OrthoDB" id="788362at2"/>
<dbReference type="GeneID" id="99063433"/>
<organism evidence="2 3">
    <name type="scientific">Chryseobacterium bernardetii</name>
    <dbReference type="NCBI Taxonomy" id="1241978"/>
    <lineage>
        <taxon>Bacteria</taxon>
        <taxon>Pseudomonadati</taxon>
        <taxon>Bacteroidota</taxon>
        <taxon>Flavobacteriia</taxon>
        <taxon>Flavobacteriales</taxon>
        <taxon>Weeksellaceae</taxon>
        <taxon>Chryseobacterium group</taxon>
        <taxon>Chryseobacterium</taxon>
    </lineage>
</organism>
<name>A0A3G6T2G2_9FLAO</name>
<feature type="chain" id="PRO_5018194433" evidence="1">
    <location>
        <begin position="21"/>
        <end position="384"/>
    </location>
</feature>
<dbReference type="KEGG" id="cben:EG339_01285"/>
<accession>A0A3G6T2G2</accession>
<keyword evidence="1" id="KW-0732">Signal</keyword>
<dbReference type="EMBL" id="CP033932">
    <property type="protein sequence ID" value="AZB23348.1"/>
    <property type="molecule type" value="Genomic_DNA"/>
</dbReference>
<keyword evidence="3" id="KW-1185">Reference proteome</keyword>
<dbReference type="RefSeq" id="WP_123868523.1">
    <property type="nucleotide sequence ID" value="NZ_CP033931.1"/>
</dbReference>